<name>A0ABX8AI14_9BRAD</name>
<dbReference type="EMBL" id="CP036498">
    <property type="protein sequence ID" value="QUS42244.1"/>
    <property type="molecule type" value="Genomic_DNA"/>
</dbReference>
<evidence type="ECO:0000256" key="1">
    <source>
        <dbReference type="ARBA" id="ARBA00004141"/>
    </source>
</evidence>
<evidence type="ECO:0000256" key="2">
    <source>
        <dbReference type="ARBA" id="ARBA00022692"/>
    </source>
</evidence>
<evidence type="ECO:0000313" key="7">
    <source>
        <dbReference type="Proteomes" id="UP000682843"/>
    </source>
</evidence>
<reference evidence="6 7" key="1">
    <citation type="submission" date="2019-02" db="EMBL/GenBank/DDBJ databases">
        <title>Emended description of the genus Rhodopseudomonas and description of Rhodopseudomonas albus sp. nov., a non-phototrophic, heavy-metal-tolerant bacterium isolated from garden soil.</title>
        <authorList>
            <person name="Bao Z."/>
            <person name="Cao W.W."/>
            <person name="Sato Y."/>
            <person name="Nishizawa T."/>
            <person name="Zhao J."/>
            <person name="Guo Y."/>
            <person name="Ohta H."/>
        </authorList>
    </citation>
    <scope>NUCLEOTIDE SEQUENCE [LARGE SCALE GENOMIC DNA]</scope>
    <source>
        <strain evidence="6 7">SK50-23</strain>
    </source>
</reference>
<proteinExistence type="predicted"/>
<feature type="transmembrane region" description="Helical" evidence="5">
    <location>
        <begin position="102"/>
        <end position="122"/>
    </location>
</feature>
<evidence type="ECO:0000313" key="6">
    <source>
        <dbReference type="EMBL" id="QUS42244.1"/>
    </source>
</evidence>
<keyword evidence="4 5" id="KW-0472">Membrane</keyword>
<comment type="subcellular location">
    <subcellularLocation>
        <location evidence="1">Membrane</location>
        <topology evidence="1">Multi-pass membrane protein</topology>
    </subcellularLocation>
</comment>
<evidence type="ECO:0000256" key="3">
    <source>
        <dbReference type="ARBA" id="ARBA00022989"/>
    </source>
</evidence>
<sequence length="132" mass="14218">MGAAFVRWLALLCLCAAYLQGGLVKAFDFPGAVAEMTHFGMLPAAPFAVLVIVLELAASMMILTGIGRWLGALSLAGFTLLATFMANRFWEMVPPERFGAANSFFEHIGLCGGFLLVAWYDLNARMGGQAHE</sequence>
<evidence type="ECO:0000256" key="5">
    <source>
        <dbReference type="SAM" id="Phobius"/>
    </source>
</evidence>
<organism evidence="6 7">
    <name type="scientific">Tardiphaga alba</name>
    <dbReference type="NCBI Taxonomy" id="340268"/>
    <lineage>
        <taxon>Bacteria</taxon>
        <taxon>Pseudomonadati</taxon>
        <taxon>Pseudomonadota</taxon>
        <taxon>Alphaproteobacteria</taxon>
        <taxon>Hyphomicrobiales</taxon>
        <taxon>Nitrobacteraceae</taxon>
        <taxon>Tardiphaga</taxon>
    </lineage>
</organism>
<dbReference type="Pfam" id="PF07681">
    <property type="entry name" value="DoxX"/>
    <property type="match status" value="1"/>
</dbReference>
<protein>
    <submittedName>
        <fullName evidence="6">DoxX family protein</fullName>
    </submittedName>
</protein>
<feature type="transmembrane region" description="Helical" evidence="5">
    <location>
        <begin position="36"/>
        <end position="57"/>
    </location>
</feature>
<keyword evidence="7" id="KW-1185">Reference proteome</keyword>
<dbReference type="InterPro" id="IPR032808">
    <property type="entry name" value="DoxX"/>
</dbReference>
<dbReference type="Proteomes" id="UP000682843">
    <property type="component" value="Chromosome"/>
</dbReference>
<accession>A0ABX8AI14</accession>
<gene>
    <name evidence="6" type="ORF">RPMA_03715</name>
</gene>
<evidence type="ECO:0000256" key="4">
    <source>
        <dbReference type="ARBA" id="ARBA00023136"/>
    </source>
</evidence>
<keyword evidence="3 5" id="KW-1133">Transmembrane helix</keyword>
<keyword evidence="2 5" id="KW-0812">Transmembrane</keyword>
<feature type="transmembrane region" description="Helical" evidence="5">
    <location>
        <begin position="69"/>
        <end position="90"/>
    </location>
</feature>
<dbReference type="RefSeq" id="WP_211913419.1">
    <property type="nucleotide sequence ID" value="NZ_CP036498.1"/>
</dbReference>